<dbReference type="Proteomes" id="UP000636800">
    <property type="component" value="Chromosome 2"/>
</dbReference>
<dbReference type="EMBL" id="JADCNL010000002">
    <property type="protein sequence ID" value="KAG0491442.1"/>
    <property type="molecule type" value="Genomic_DNA"/>
</dbReference>
<name>A0A835VDL9_VANPL</name>
<dbReference type="Proteomes" id="UP000639772">
    <property type="component" value="Unassembled WGS sequence"/>
</dbReference>
<proteinExistence type="predicted"/>
<sequence length="60" mass="6833">MVSEAKVPGPGKRRRVATARWGLTEVGRTVVVQRRWNGITVWETDDNNGDRLRSKEKSPQ</sequence>
<dbReference type="EMBL" id="JADCNM010000002">
    <property type="protein sequence ID" value="KAG0493433.1"/>
    <property type="molecule type" value="Genomic_DNA"/>
</dbReference>
<gene>
    <name evidence="2" type="ORF">HPP92_004427</name>
    <name evidence="1" type="ORF">HPP92_004840</name>
</gene>
<keyword evidence="3" id="KW-1185">Reference proteome</keyword>
<organism evidence="2 4">
    <name type="scientific">Vanilla planifolia</name>
    <name type="common">Vanilla</name>
    <dbReference type="NCBI Taxonomy" id="51239"/>
    <lineage>
        <taxon>Eukaryota</taxon>
        <taxon>Viridiplantae</taxon>
        <taxon>Streptophyta</taxon>
        <taxon>Embryophyta</taxon>
        <taxon>Tracheophyta</taxon>
        <taxon>Spermatophyta</taxon>
        <taxon>Magnoliopsida</taxon>
        <taxon>Liliopsida</taxon>
        <taxon>Asparagales</taxon>
        <taxon>Orchidaceae</taxon>
        <taxon>Vanilloideae</taxon>
        <taxon>Vanilleae</taxon>
        <taxon>Vanilla</taxon>
    </lineage>
</organism>
<comment type="caution">
    <text evidence="2">The sequence shown here is derived from an EMBL/GenBank/DDBJ whole genome shotgun (WGS) entry which is preliminary data.</text>
</comment>
<evidence type="ECO:0000313" key="3">
    <source>
        <dbReference type="Proteomes" id="UP000636800"/>
    </source>
</evidence>
<evidence type="ECO:0000313" key="4">
    <source>
        <dbReference type="Proteomes" id="UP000639772"/>
    </source>
</evidence>
<reference evidence="3 4" key="1">
    <citation type="journal article" date="2020" name="Nat. Food">
        <title>A phased Vanilla planifolia genome enables genetic improvement of flavour and production.</title>
        <authorList>
            <person name="Hasing T."/>
            <person name="Tang H."/>
            <person name="Brym M."/>
            <person name="Khazi F."/>
            <person name="Huang T."/>
            <person name="Chambers A.H."/>
        </authorList>
    </citation>
    <scope>NUCLEOTIDE SEQUENCE [LARGE SCALE GENOMIC DNA]</scope>
    <source>
        <tissue evidence="2">Leaf</tissue>
    </source>
</reference>
<accession>A0A835VDL9</accession>
<evidence type="ECO:0000313" key="2">
    <source>
        <dbReference type="EMBL" id="KAG0493433.1"/>
    </source>
</evidence>
<evidence type="ECO:0000313" key="1">
    <source>
        <dbReference type="EMBL" id="KAG0491442.1"/>
    </source>
</evidence>
<dbReference type="AlphaFoldDB" id="A0A835VDL9"/>
<protein>
    <submittedName>
        <fullName evidence="2">Uncharacterized protein</fullName>
    </submittedName>
</protein>